<evidence type="ECO:0000256" key="1">
    <source>
        <dbReference type="SAM" id="Phobius"/>
    </source>
</evidence>
<reference evidence="2 3" key="1">
    <citation type="submission" date="2016-10" db="EMBL/GenBank/DDBJ databases">
        <authorList>
            <person name="de Groot N.N."/>
        </authorList>
    </citation>
    <scope>NUCLEOTIDE SEQUENCE [LARGE SCALE GENOMIC DNA]</scope>
    <source>
        <strain evidence="2 3">DSM 23142</strain>
    </source>
</reference>
<dbReference type="InterPro" id="IPR025339">
    <property type="entry name" value="DUF4245"/>
</dbReference>
<dbReference type="Proteomes" id="UP000199009">
    <property type="component" value="Chromosome I"/>
</dbReference>
<keyword evidence="1" id="KW-0472">Membrane</keyword>
<dbReference type="EMBL" id="LT629692">
    <property type="protein sequence ID" value="SDH04595.1"/>
    <property type="molecule type" value="Genomic_DNA"/>
</dbReference>
<keyword evidence="1" id="KW-0812">Transmembrane</keyword>
<evidence type="ECO:0000313" key="2">
    <source>
        <dbReference type="EMBL" id="SDH04595.1"/>
    </source>
</evidence>
<proteinExistence type="predicted"/>
<dbReference type="AlphaFoldDB" id="A0A1G7Z7K6"/>
<protein>
    <recommendedName>
        <fullName evidence="4">DUF4245 domain-containing protein</fullName>
    </recommendedName>
</protein>
<dbReference type="OrthoDB" id="4801970at2"/>
<organism evidence="2 3">
    <name type="scientific">Microbacterium pygmaeum</name>
    <dbReference type="NCBI Taxonomy" id="370764"/>
    <lineage>
        <taxon>Bacteria</taxon>
        <taxon>Bacillati</taxon>
        <taxon>Actinomycetota</taxon>
        <taxon>Actinomycetes</taxon>
        <taxon>Micrococcales</taxon>
        <taxon>Microbacteriaceae</taxon>
        <taxon>Microbacterium</taxon>
    </lineage>
</organism>
<name>A0A1G7Z7K6_9MICO</name>
<sequence length="215" mass="22705">MAQTPRIVAELGRPETPDETAARKAESSRVHRASQNTRNLVAALLVTLVVVAVIIFGVPRGTPPAAEPIDVARIAAQVERSEGHAVVAPETPESWLVNRAGIDGDDSVRTWTIVYAPSDENERGFLRVAQGFAADESWPARVLSGAGVQGTETIGGVLWDRYDVDPARAANVSVALSTTAGADTILIYGQAGDAKLDEVAASVAAQVLEIREESE</sequence>
<dbReference type="RefSeq" id="WP_091489222.1">
    <property type="nucleotide sequence ID" value="NZ_LT629692.1"/>
</dbReference>
<accession>A0A1G7Z7K6</accession>
<dbReference type="Pfam" id="PF14030">
    <property type="entry name" value="DUF4245"/>
    <property type="match status" value="1"/>
</dbReference>
<keyword evidence="1" id="KW-1133">Transmembrane helix</keyword>
<dbReference type="STRING" id="370764.SAMN04489810_1972"/>
<keyword evidence="3" id="KW-1185">Reference proteome</keyword>
<gene>
    <name evidence="2" type="ORF">SAMN04489810_1972</name>
</gene>
<evidence type="ECO:0008006" key="4">
    <source>
        <dbReference type="Google" id="ProtNLM"/>
    </source>
</evidence>
<feature type="transmembrane region" description="Helical" evidence="1">
    <location>
        <begin position="39"/>
        <end position="58"/>
    </location>
</feature>
<evidence type="ECO:0000313" key="3">
    <source>
        <dbReference type="Proteomes" id="UP000199009"/>
    </source>
</evidence>